<reference evidence="5" key="2">
    <citation type="submission" date="2021-04" db="EMBL/GenBank/DDBJ databases">
        <authorList>
            <person name="Gilroy R."/>
        </authorList>
    </citation>
    <scope>NUCLEOTIDE SEQUENCE</scope>
    <source>
        <strain evidence="5">811</strain>
    </source>
</reference>
<evidence type="ECO:0000313" key="6">
    <source>
        <dbReference type="Proteomes" id="UP000824204"/>
    </source>
</evidence>
<dbReference type="AlphaFoldDB" id="A0A9D1V8Q6"/>
<dbReference type="Pfam" id="PF20582">
    <property type="entry name" value="UPF0758_N"/>
    <property type="match status" value="1"/>
</dbReference>
<keyword evidence="2" id="KW-0645">Protease</keyword>
<evidence type="ECO:0000313" key="5">
    <source>
        <dbReference type="EMBL" id="HIX08192.1"/>
    </source>
</evidence>
<dbReference type="InterPro" id="IPR020891">
    <property type="entry name" value="UPF0758_CS"/>
</dbReference>
<evidence type="ECO:0000256" key="1">
    <source>
        <dbReference type="ARBA" id="ARBA00010243"/>
    </source>
</evidence>
<name>A0A9D1V8Q6_9FIRM</name>
<dbReference type="Proteomes" id="UP000824204">
    <property type="component" value="Unassembled WGS sequence"/>
</dbReference>
<dbReference type="EMBL" id="DXFX01000088">
    <property type="protein sequence ID" value="HIX08192.1"/>
    <property type="molecule type" value="Genomic_DNA"/>
</dbReference>
<dbReference type="SUPFAM" id="SSF47781">
    <property type="entry name" value="RuvA domain 2-like"/>
    <property type="match status" value="1"/>
</dbReference>
<evidence type="ECO:0000256" key="2">
    <source>
        <dbReference type="ARBA" id="ARBA00023049"/>
    </source>
</evidence>
<comment type="caution">
    <text evidence="5">The sequence shown here is derived from an EMBL/GenBank/DDBJ whole genome shotgun (WGS) entry which is preliminary data.</text>
</comment>
<dbReference type="PROSITE" id="PS01302">
    <property type="entry name" value="UPF0758"/>
    <property type="match status" value="1"/>
</dbReference>
<dbReference type="GO" id="GO:0008237">
    <property type="term" value="F:metallopeptidase activity"/>
    <property type="evidence" value="ECO:0007669"/>
    <property type="project" value="UniProtKB-KW"/>
</dbReference>
<keyword evidence="2" id="KW-0482">Metalloprotease</keyword>
<accession>A0A9D1V8Q6</accession>
<evidence type="ECO:0000259" key="3">
    <source>
        <dbReference type="Pfam" id="PF04002"/>
    </source>
</evidence>
<protein>
    <recommendedName>
        <fullName evidence="7">MPN domain-containing protein</fullName>
    </recommendedName>
</protein>
<evidence type="ECO:0000259" key="4">
    <source>
        <dbReference type="Pfam" id="PF20582"/>
    </source>
</evidence>
<dbReference type="Gene3D" id="1.10.150.20">
    <property type="entry name" value="5' to 3' exonuclease, C-terminal subdomain"/>
    <property type="match status" value="1"/>
</dbReference>
<dbReference type="PANTHER" id="PTHR30471">
    <property type="entry name" value="DNA REPAIR PROTEIN RADC"/>
    <property type="match status" value="1"/>
</dbReference>
<sequence length="226" mass="25629">MHEGHRERMRDKLFAHGEKLTDCEILEILLFDAISRKNTNPVAHLLLDSFGDLQSVFEATPRLLCTLAGIGPRTAEYIYLIGSIYRRISETPRNRIRLYSAYDVSEHVRNRFASLAEERLEMYFTDEDGFVLCTKIVAGEDCARVGISERQLDYLLKEIAPQGVLLVHNHPSGVLSPSAQDDESLRKVFRTCNTYGVAVRDCVICAGGEIYSYYLSGRLESFRTAQ</sequence>
<feature type="domain" description="UPF0758" evidence="4">
    <location>
        <begin position="6"/>
        <end position="74"/>
    </location>
</feature>
<dbReference type="InterPro" id="IPR025657">
    <property type="entry name" value="RadC_JAB"/>
</dbReference>
<dbReference type="InterPro" id="IPR010994">
    <property type="entry name" value="RuvA_2-like"/>
</dbReference>
<reference evidence="5" key="1">
    <citation type="journal article" date="2021" name="PeerJ">
        <title>Extensive microbial diversity within the chicken gut microbiome revealed by metagenomics and culture.</title>
        <authorList>
            <person name="Gilroy R."/>
            <person name="Ravi A."/>
            <person name="Getino M."/>
            <person name="Pursley I."/>
            <person name="Horton D.L."/>
            <person name="Alikhan N.F."/>
            <person name="Baker D."/>
            <person name="Gharbi K."/>
            <person name="Hall N."/>
            <person name="Watson M."/>
            <person name="Adriaenssens E.M."/>
            <person name="Foster-Nyarko E."/>
            <person name="Jarju S."/>
            <person name="Secka A."/>
            <person name="Antonio M."/>
            <person name="Oren A."/>
            <person name="Chaudhuri R.R."/>
            <person name="La Ragione R."/>
            <person name="Hildebrand F."/>
            <person name="Pallen M.J."/>
        </authorList>
    </citation>
    <scope>NUCLEOTIDE SEQUENCE</scope>
    <source>
        <strain evidence="5">811</strain>
    </source>
</reference>
<comment type="similarity">
    <text evidence="1">Belongs to the UPF0758 family.</text>
</comment>
<feature type="domain" description="RadC-like JAB" evidence="3">
    <location>
        <begin position="100"/>
        <end position="213"/>
    </location>
</feature>
<proteinExistence type="inferred from homology"/>
<organism evidence="5 6">
    <name type="scientific">Candidatus Borkfalkia faecipullorum</name>
    <dbReference type="NCBI Taxonomy" id="2838510"/>
    <lineage>
        <taxon>Bacteria</taxon>
        <taxon>Bacillati</taxon>
        <taxon>Bacillota</taxon>
        <taxon>Clostridia</taxon>
        <taxon>Christensenellales</taxon>
        <taxon>Christensenellaceae</taxon>
        <taxon>Candidatus Borkfalkia</taxon>
    </lineage>
</organism>
<dbReference type="Gene3D" id="3.40.140.10">
    <property type="entry name" value="Cytidine Deaminase, domain 2"/>
    <property type="match status" value="1"/>
</dbReference>
<dbReference type="InterPro" id="IPR001405">
    <property type="entry name" value="UPF0758"/>
</dbReference>
<gene>
    <name evidence="5" type="ORF">H9741_06965</name>
</gene>
<dbReference type="PANTHER" id="PTHR30471:SF3">
    <property type="entry name" value="UPF0758 PROTEIN YEES-RELATED"/>
    <property type="match status" value="1"/>
</dbReference>
<dbReference type="InterPro" id="IPR046778">
    <property type="entry name" value="UPF0758_N"/>
</dbReference>
<evidence type="ECO:0008006" key="7">
    <source>
        <dbReference type="Google" id="ProtNLM"/>
    </source>
</evidence>
<dbReference type="Pfam" id="PF04002">
    <property type="entry name" value="RadC"/>
    <property type="match status" value="1"/>
</dbReference>
<keyword evidence="2" id="KW-0378">Hydrolase</keyword>